<evidence type="ECO:0000313" key="3">
    <source>
        <dbReference type="EMBL" id="QVJ01750.1"/>
    </source>
</evidence>
<feature type="transmembrane region" description="Helical" evidence="2">
    <location>
        <begin position="60"/>
        <end position="79"/>
    </location>
</feature>
<protein>
    <submittedName>
        <fullName evidence="3">Uncharacterized protein</fullName>
    </submittedName>
</protein>
<evidence type="ECO:0000256" key="2">
    <source>
        <dbReference type="SAM" id="Phobius"/>
    </source>
</evidence>
<feature type="region of interest" description="Disordered" evidence="1">
    <location>
        <begin position="28"/>
        <end position="56"/>
    </location>
</feature>
<organism evidence="3 4">
    <name type="scientific">Nocardiopsis eucommiae</name>
    <dbReference type="NCBI Taxonomy" id="2831970"/>
    <lineage>
        <taxon>Bacteria</taxon>
        <taxon>Bacillati</taxon>
        <taxon>Actinomycetota</taxon>
        <taxon>Actinomycetes</taxon>
        <taxon>Streptosporangiales</taxon>
        <taxon>Nocardiopsidaceae</taxon>
        <taxon>Nocardiopsis</taxon>
    </lineage>
</organism>
<name>A0A975L9S1_9ACTN</name>
<dbReference type="KEGG" id="nec:KGD82_01395"/>
<proteinExistence type="predicted"/>
<keyword evidence="2" id="KW-1133">Transmembrane helix</keyword>
<evidence type="ECO:0000313" key="4">
    <source>
        <dbReference type="Proteomes" id="UP000682416"/>
    </source>
</evidence>
<dbReference type="EMBL" id="CP074402">
    <property type="protein sequence ID" value="QVJ01750.1"/>
    <property type="molecule type" value="Genomic_DNA"/>
</dbReference>
<sequence>MGDNPRVAYMLEHGPLPHWVKVARHHREQAAQEAAEAASHAESEPEPVPPRGRHRAPRPWWVWPATAISSTLLLGLNALDIVGQNLTHQISFLT</sequence>
<dbReference type="Proteomes" id="UP000682416">
    <property type="component" value="Chromosome"/>
</dbReference>
<evidence type="ECO:0000256" key="1">
    <source>
        <dbReference type="SAM" id="MobiDB-lite"/>
    </source>
</evidence>
<reference evidence="3" key="1">
    <citation type="submission" date="2021-05" db="EMBL/GenBank/DDBJ databases">
        <authorList>
            <person name="Kaiqin L."/>
            <person name="Jian G."/>
        </authorList>
    </citation>
    <scope>NUCLEOTIDE SEQUENCE</scope>
    <source>
        <strain evidence="3">HDS5</strain>
    </source>
</reference>
<gene>
    <name evidence="3" type="ORF">KGD82_01395</name>
</gene>
<keyword evidence="2" id="KW-0812">Transmembrane</keyword>
<keyword evidence="2" id="KW-0472">Membrane</keyword>
<dbReference type="AlphaFoldDB" id="A0A975L9S1"/>
<keyword evidence="4" id="KW-1185">Reference proteome</keyword>
<feature type="compositionally biased region" description="Low complexity" evidence="1">
    <location>
        <begin position="31"/>
        <end position="40"/>
    </location>
</feature>
<accession>A0A975L9S1</accession>